<organism evidence="7 8">
    <name type="scientific">Belliella pelovolcani</name>
    <dbReference type="NCBI Taxonomy" id="529505"/>
    <lineage>
        <taxon>Bacteria</taxon>
        <taxon>Pseudomonadati</taxon>
        <taxon>Bacteroidota</taxon>
        <taxon>Cytophagia</taxon>
        <taxon>Cytophagales</taxon>
        <taxon>Cyclobacteriaceae</taxon>
        <taxon>Belliella</taxon>
    </lineage>
</organism>
<proteinExistence type="predicted"/>
<evidence type="ECO:0000256" key="2">
    <source>
        <dbReference type="ARBA" id="ARBA00022692"/>
    </source>
</evidence>
<feature type="domain" description="STAS" evidence="6">
    <location>
        <begin position="412"/>
        <end position="478"/>
    </location>
</feature>
<feature type="transmembrane region" description="Helical" evidence="5">
    <location>
        <begin position="310"/>
        <end position="328"/>
    </location>
</feature>
<keyword evidence="4 5" id="KW-0472">Membrane</keyword>
<dbReference type="Pfam" id="PF01740">
    <property type="entry name" value="STAS"/>
    <property type="match status" value="1"/>
</dbReference>
<dbReference type="EMBL" id="FTOP01000001">
    <property type="protein sequence ID" value="SIS50269.1"/>
    <property type="molecule type" value="Genomic_DNA"/>
</dbReference>
<feature type="transmembrane region" description="Helical" evidence="5">
    <location>
        <begin position="183"/>
        <end position="202"/>
    </location>
</feature>
<dbReference type="GO" id="GO:0016020">
    <property type="term" value="C:membrane"/>
    <property type="evidence" value="ECO:0007669"/>
    <property type="project" value="UniProtKB-SubCell"/>
</dbReference>
<dbReference type="PROSITE" id="PS50801">
    <property type="entry name" value="STAS"/>
    <property type="match status" value="1"/>
</dbReference>
<dbReference type="RefSeq" id="WP_076497546.1">
    <property type="nucleotide sequence ID" value="NZ_FTOP01000001.1"/>
</dbReference>
<evidence type="ECO:0000313" key="7">
    <source>
        <dbReference type="EMBL" id="SIS50269.1"/>
    </source>
</evidence>
<dbReference type="PANTHER" id="PTHR43310:SF1">
    <property type="entry name" value="SULFATE TRANSPORTER YBAR-RELATED"/>
    <property type="match status" value="1"/>
</dbReference>
<feature type="transmembrane region" description="Helical" evidence="5">
    <location>
        <begin position="46"/>
        <end position="63"/>
    </location>
</feature>
<keyword evidence="3 5" id="KW-1133">Transmembrane helix</keyword>
<evidence type="ECO:0000313" key="8">
    <source>
        <dbReference type="Proteomes" id="UP000186026"/>
    </source>
</evidence>
<feature type="transmembrane region" description="Helical" evidence="5">
    <location>
        <begin position="91"/>
        <end position="109"/>
    </location>
</feature>
<dbReference type="InterPro" id="IPR011547">
    <property type="entry name" value="SLC26A/SulP_dom"/>
</dbReference>
<gene>
    <name evidence="7" type="ORF">SAMN05421761_101127</name>
</gene>
<name>A0A1N7JLQ1_9BACT</name>
<feature type="transmembrane region" description="Helical" evidence="5">
    <location>
        <begin position="364"/>
        <end position="397"/>
    </location>
</feature>
<dbReference type="InterPro" id="IPR002645">
    <property type="entry name" value="STAS_dom"/>
</dbReference>
<dbReference type="STRING" id="529505.SAMN05421761_101127"/>
<evidence type="ECO:0000256" key="3">
    <source>
        <dbReference type="ARBA" id="ARBA00022989"/>
    </source>
</evidence>
<feature type="transmembrane region" description="Helical" evidence="5">
    <location>
        <begin position="232"/>
        <end position="257"/>
    </location>
</feature>
<accession>A0A1N7JLQ1</accession>
<dbReference type="PANTHER" id="PTHR43310">
    <property type="entry name" value="SULFATE TRANSPORTER YBAR-RELATED"/>
    <property type="match status" value="1"/>
</dbReference>
<protein>
    <submittedName>
        <fullName evidence="7">Sulfate permease, SulP family</fullName>
    </submittedName>
</protein>
<dbReference type="Proteomes" id="UP000186026">
    <property type="component" value="Unassembled WGS sequence"/>
</dbReference>
<dbReference type="InterPro" id="IPR036513">
    <property type="entry name" value="STAS_dom_sf"/>
</dbReference>
<evidence type="ECO:0000256" key="1">
    <source>
        <dbReference type="ARBA" id="ARBA00004141"/>
    </source>
</evidence>
<evidence type="ECO:0000256" key="5">
    <source>
        <dbReference type="SAM" id="Phobius"/>
    </source>
</evidence>
<comment type="subcellular location">
    <subcellularLocation>
        <location evidence="1">Membrane</location>
        <topology evidence="1">Multi-pass membrane protein</topology>
    </subcellularLocation>
</comment>
<sequence length="512" mass="55030">MTQMFYRLFKPTQANLKDEVLSGLTVALALVPEAVAFSLIAGVSPLIGLYTAFIIGLITSILGGRPGMISGATGAIAVVIVALVATHGVEYLFAAVVLMGLIQILVGILKLGKLIRLVPHPVMFGFVNGLAIVIGMAQFENFKVKNAAGVSEWMTGSPLYVMIALVVLTMVIIKFLPKLTTAVPSALVAILTISVIVIFGGVETRTVGDLASISGGLPEFHLPVVPLNWDTLMIILPYSAIMAGVGLIESLLTLTLIDEITETRGHGNKECVAQGMANLTTGFFGGMGGCAMIGQSLINVNAGGRNRISGIVASIGLLVFILFLSTYIEMVPMAALVGLMFMVAIGTFEWASLKVFRKVPFHDVLVMVTVTLVTVFLHNLALAVLIGVIISALVFAWENAKMIRTRKRIDANGVKHYEVYGPLFFASALTFGQKFDPINDPNEIVIDFAESRIVDHSGIDAIHKVTERYEKLGKTVYIRHLNTSSKVLLSKAEKIIHVNYTADDPSFKIVTD</sequence>
<feature type="transmembrane region" description="Helical" evidence="5">
    <location>
        <begin position="68"/>
        <end position="85"/>
    </location>
</feature>
<evidence type="ECO:0000256" key="4">
    <source>
        <dbReference type="ARBA" id="ARBA00023136"/>
    </source>
</evidence>
<dbReference type="InterPro" id="IPR052706">
    <property type="entry name" value="Membrane-Transporter-like"/>
</dbReference>
<dbReference type="CDD" id="cd07042">
    <property type="entry name" value="STAS_SulP_like_sulfate_transporter"/>
    <property type="match status" value="1"/>
</dbReference>
<evidence type="ECO:0000259" key="6">
    <source>
        <dbReference type="PROSITE" id="PS50801"/>
    </source>
</evidence>
<dbReference type="SUPFAM" id="SSF52091">
    <property type="entry name" value="SpoIIaa-like"/>
    <property type="match status" value="1"/>
</dbReference>
<dbReference type="Pfam" id="PF00916">
    <property type="entry name" value="Sulfate_transp"/>
    <property type="match status" value="1"/>
</dbReference>
<dbReference type="OrthoDB" id="9771198at2"/>
<dbReference type="AlphaFoldDB" id="A0A1N7JLQ1"/>
<feature type="transmembrane region" description="Helical" evidence="5">
    <location>
        <begin position="121"/>
        <end position="139"/>
    </location>
</feature>
<feature type="transmembrane region" description="Helical" evidence="5">
    <location>
        <begin position="335"/>
        <end position="352"/>
    </location>
</feature>
<feature type="transmembrane region" description="Helical" evidence="5">
    <location>
        <begin position="159"/>
        <end position="176"/>
    </location>
</feature>
<reference evidence="8" key="1">
    <citation type="submission" date="2017-01" db="EMBL/GenBank/DDBJ databases">
        <authorList>
            <person name="Varghese N."/>
            <person name="Submissions S."/>
        </authorList>
    </citation>
    <scope>NUCLEOTIDE SEQUENCE [LARGE SCALE GENOMIC DNA]</scope>
    <source>
        <strain evidence="8">DSM 46698</strain>
    </source>
</reference>
<feature type="transmembrane region" description="Helical" evidence="5">
    <location>
        <begin position="277"/>
        <end position="298"/>
    </location>
</feature>
<keyword evidence="2 5" id="KW-0812">Transmembrane</keyword>
<dbReference type="Gene3D" id="3.30.750.24">
    <property type="entry name" value="STAS domain"/>
    <property type="match status" value="1"/>
</dbReference>
<keyword evidence="8" id="KW-1185">Reference proteome</keyword>